<dbReference type="SUPFAM" id="SSF81631">
    <property type="entry name" value="PAP/OAS1 substrate-binding domain"/>
    <property type="match status" value="1"/>
</dbReference>
<name>A0A2H3JGH9_WOLCO</name>
<dbReference type="AlphaFoldDB" id="A0A2H3JGH9"/>
<gene>
    <name evidence="2" type="ORF">WOLCODRAFT_141020</name>
</gene>
<dbReference type="STRING" id="742152.A0A2H3JGH9"/>
<evidence type="ECO:0000313" key="2">
    <source>
        <dbReference type="EMBL" id="PCH38953.1"/>
    </source>
</evidence>
<feature type="region of interest" description="Disordered" evidence="1">
    <location>
        <begin position="312"/>
        <end position="345"/>
    </location>
</feature>
<proteinExistence type="predicted"/>
<reference evidence="2 3" key="1">
    <citation type="journal article" date="2012" name="Science">
        <title>The Paleozoic origin of enzymatic lignin decomposition reconstructed from 31 fungal genomes.</title>
        <authorList>
            <person name="Floudas D."/>
            <person name="Binder M."/>
            <person name="Riley R."/>
            <person name="Barry K."/>
            <person name="Blanchette R.A."/>
            <person name="Henrissat B."/>
            <person name="Martinez A.T."/>
            <person name="Otillar R."/>
            <person name="Spatafora J.W."/>
            <person name="Yadav J.S."/>
            <person name="Aerts A."/>
            <person name="Benoit I."/>
            <person name="Boyd A."/>
            <person name="Carlson A."/>
            <person name="Copeland A."/>
            <person name="Coutinho P.M."/>
            <person name="de Vries R.P."/>
            <person name="Ferreira P."/>
            <person name="Findley K."/>
            <person name="Foster B."/>
            <person name="Gaskell J."/>
            <person name="Glotzer D."/>
            <person name="Gorecki P."/>
            <person name="Heitman J."/>
            <person name="Hesse C."/>
            <person name="Hori C."/>
            <person name="Igarashi K."/>
            <person name="Jurgens J.A."/>
            <person name="Kallen N."/>
            <person name="Kersten P."/>
            <person name="Kohler A."/>
            <person name="Kuees U."/>
            <person name="Kumar T.K.A."/>
            <person name="Kuo A."/>
            <person name="LaButti K."/>
            <person name="Larrondo L.F."/>
            <person name="Lindquist E."/>
            <person name="Ling A."/>
            <person name="Lombard V."/>
            <person name="Lucas S."/>
            <person name="Lundell T."/>
            <person name="Martin R."/>
            <person name="McLaughlin D.J."/>
            <person name="Morgenstern I."/>
            <person name="Morin E."/>
            <person name="Murat C."/>
            <person name="Nagy L.G."/>
            <person name="Nolan M."/>
            <person name="Ohm R.A."/>
            <person name="Patyshakuliyeva A."/>
            <person name="Rokas A."/>
            <person name="Ruiz-Duenas F.J."/>
            <person name="Sabat G."/>
            <person name="Salamov A."/>
            <person name="Samejima M."/>
            <person name="Schmutz J."/>
            <person name="Slot J.C."/>
            <person name="St John F."/>
            <person name="Stenlid J."/>
            <person name="Sun H."/>
            <person name="Sun S."/>
            <person name="Syed K."/>
            <person name="Tsang A."/>
            <person name="Wiebenga A."/>
            <person name="Young D."/>
            <person name="Pisabarro A."/>
            <person name="Eastwood D.C."/>
            <person name="Martin F."/>
            <person name="Cullen D."/>
            <person name="Grigoriev I.V."/>
            <person name="Hibbett D.S."/>
        </authorList>
    </citation>
    <scope>NUCLEOTIDE SEQUENCE [LARGE SCALE GENOMIC DNA]</scope>
    <source>
        <strain evidence="2 3">MD-104</strain>
    </source>
</reference>
<accession>A0A2H3JGH9</accession>
<dbReference type="EMBL" id="KB467943">
    <property type="protein sequence ID" value="PCH38953.1"/>
    <property type="molecule type" value="Genomic_DNA"/>
</dbReference>
<evidence type="ECO:0000313" key="3">
    <source>
        <dbReference type="Proteomes" id="UP000218811"/>
    </source>
</evidence>
<organism evidence="2 3">
    <name type="scientific">Wolfiporia cocos (strain MD-104)</name>
    <name type="common">Brown rot fungus</name>
    <dbReference type="NCBI Taxonomy" id="742152"/>
    <lineage>
        <taxon>Eukaryota</taxon>
        <taxon>Fungi</taxon>
        <taxon>Dikarya</taxon>
        <taxon>Basidiomycota</taxon>
        <taxon>Agaricomycotina</taxon>
        <taxon>Agaricomycetes</taxon>
        <taxon>Polyporales</taxon>
        <taxon>Phaeolaceae</taxon>
        <taxon>Wolfiporia</taxon>
    </lineage>
</organism>
<sequence length="345" mass="39662">MIVVIKRWASNSRLNDPAGRETGRVSFSSYTLVVMTIGLLQMRGLLPNLQHDLYKVPRNRFDSYMFWAYSSQANKQRGGDAVKVLCDLRFRHGDDFEPKSIPPLRDALIDWFRYWADAHDYSQVLSIRHGGLITKRKLVRDMAYMLPRPPQTVFVNAREQVHLERLLSDEFEKSEEADYEDFGLAKAPRRVRSAAADNAVARAAMDEDDNDDRLLAALDYEDTKRKTTPPKEAAGPDADFDPIAHIGLDIKERWKHARLCVGDPFIRHKNLASPIAHYILDDFQKKCREAATFLEEGGPIDWLLKSKSELKSMNRRERNSSSHTQRQPRSRHRMDPELSPEATAT</sequence>
<dbReference type="OrthoDB" id="2274644at2759"/>
<dbReference type="PANTHER" id="PTHR12271:SF40">
    <property type="entry name" value="POLY(A) RNA POLYMERASE GLD2"/>
    <property type="match status" value="1"/>
</dbReference>
<dbReference type="PANTHER" id="PTHR12271">
    <property type="entry name" value="POLY A POLYMERASE CID PAP -RELATED"/>
    <property type="match status" value="1"/>
</dbReference>
<dbReference type="Gene3D" id="1.10.1410.10">
    <property type="match status" value="1"/>
</dbReference>
<protein>
    <recommendedName>
        <fullName evidence="4">PAP-associated domain-containing protein</fullName>
    </recommendedName>
</protein>
<dbReference type="GO" id="GO:0031123">
    <property type="term" value="P:RNA 3'-end processing"/>
    <property type="evidence" value="ECO:0007669"/>
    <property type="project" value="TreeGrafter"/>
</dbReference>
<evidence type="ECO:0008006" key="4">
    <source>
        <dbReference type="Google" id="ProtNLM"/>
    </source>
</evidence>
<dbReference type="GO" id="GO:0016779">
    <property type="term" value="F:nucleotidyltransferase activity"/>
    <property type="evidence" value="ECO:0007669"/>
    <property type="project" value="TreeGrafter"/>
</dbReference>
<evidence type="ECO:0000256" key="1">
    <source>
        <dbReference type="SAM" id="MobiDB-lite"/>
    </source>
</evidence>
<feature type="region of interest" description="Disordered" evidence="1">
    <location>
        <begin position="219"/>
        <end position="240"/>
    </location>
</feature>
<dbReference type="Proteomes" id="UP000218811">
    <property type="component" value="Unassembled WGS sequence"/>
</dbReference>
<keyword evidence="3" id="KW-1185">Reference proteome</keyword>